<dbReference type="GO" id="GO:0005484">
    <property type="term" value="F:SNAP receptor activity"/>
    <property type="evidence" value="ECO:0007669"/>
    <property type="project" value="TreeGrafter"/>
</dbReference>
<dbReference type="GeneID" id="119722868"/>
<dbReference type="SUPFAM" id="SSF58038">
    <property type="entry name" value="SNARE fusion complex"/>
    <property type="match status" value="1"/>
</dbReference>
<feature type="compositionally biased region" description="Polar residues" evidence="1">
    <location>
        <begin position="334"/>
        <end position="343"/>
    </location>
</feature>
<evidence type="ECO:0000313" key="4">
    <source>
        <dbReference type="EnsemblMetazoa" id="XP_038049192.1"/>
    </source>
</evidence>
<dbReference type="EnsemblMetazoa" id="XM_038193262.1">
    <property type="protein sequence ID" value="XP_038049190.1"/>
    <property type="gene ID" value="LOC119722868"/>
</dbReference>
<dbReference type="GO" id="GO:0031201">
    <property type="term" value="C:SNARE complex"/>
    <property type="evidence" value="ECO:0007669"/>
    <property type="project" value="TreeGrafter"/>
</dbReference>
<keyword evidence="2" id="KW-0812">Transmembrane</keyword>
<dbReference type="CTD" id="55014"/>
<feature type="transmembrane region" description="Helical" evidence="2">
    <location>
        <begin position="288"/>
        <end position="307"/>
    </location>
</feature>
<organism evidence="4 5">
    <name type="scientific">Patiria miniata</name>
    <name type="common">Bat star</name>
    <name type="synonym">Asterina miniata</name>
    <dbReference type="NCBI Taxonomy" id="46514"/>
    <lineage>
        <taxon>Eukaryota</taxon>
        <taxon>Metazoa</taxon>
        <taxon>Echinodermata</taxon>
        <taxon>Eleutherozoa</taxon>
        <taxon>Asterozoa</taxon>
        <taxon>Asteroidea</taxon>
        <taxon>Valvatacea</taxon>
        <taxon>Valvatida</taxon>
        <taxon>Asterinidae</taxon>
        <taxon>Patiria</taxon>
    </lineage>
</organism>
<dbReference type="PANTHER" id="PTHR19957:SF139">
    <property type="entry name" value="SYNTAXIN-17"/>
    <property type="match status" value="1"/>
</dbReference>
<feature type="compositionally biased region" description="Basic and acidic residues" evidence="1">
    <location>
        <begin position="321"/>
        <end position="331"/>
    </location>
</feature>
<feature type="transmembrane region" description="Helical" evidence="2">
    <location>
        <begin position="262"/>
        <end position="282"/>
    </location>
</feature>
<dbReference type="GO" id="GO:0006887">
    <property type="term" value="P:exocytosis"/>
    <property type="evidence" value="ECO:0007669"/>
    <property type="project" value="TreeGrafter"/>
</dbReference>
<dbReference type="AlphaFoldDB" id="A0A913ZBN4"/>
<dbReference type="EnsemblMetazoa" id="XM_038193264.1">
    <property type="protein sequence ID" value="XP_038049192.1"/>
    <property type="gene ID" value="LOC119722868"/>
</dbReference>
<feature type="region of interest" description="Disordered" evidence="1">
    <location>
        <begin position="163"/>
        <end position="182"/>
    </location>
</feature>
<dbReference type="RefSeq" id="XP_038049191.1">
    <property type="nucleotide sequence ID" value="XM_038193263.1"/>
</dbReference>
<keyword evidence="5" id="KW-1185">Reference proteome</keyword>
<reference evidence="4" key="1">
    <citation type="submission" date="2022-11" db="UniProtKB">
        <authorList>
            <consortium name="EnsemblMetazoa"/>
        </authorList>
    </citation>
    <scope>IDENTIFICATION</scope>
</reference>
<dbReference type="GO" id="GO:0005886">
    <property type="term" value="C:plasma membrane"/>
    <property type="evidence" value="ECO:0007669"/>
    <property type="project" value="TreeGrafter"/>
</dbReference>
<dbReference type="OrthoDB" id="10035606at2759"/>
<evidence type="ECO:0000313" key="5">
    <source>
        <dbReference type="Proteomes" id="UP000887568"/>
    </source>
</evidence>
<dbReference type="GO" id="GO:0006886">
    <property type="term" value="P:intracellular protein transport"/>
    <property type="evidence" value="ECO:0007669"/>
    <property type="project" value="TreeGrafter"/>
</dbReference>
<keyword evidence="2" id="KW-0472">Membrane</keyword>
<accession>A0A913ZBN4</accession>
<dbReference type="GO" id="GO:0012505">
    <property type="term" value="C:endomembrane system"/>
    <property type="evidence" value="ECO:0007669"/>
    <property type="project" value="TreeGrafter"/>
</dbReference>
<evidence type="ECO:0000256" key="1">
    <source>
        <dbReference type="SAM" id="MobiDB-lite"/>
    </source>
</evidence>
<evidence type="ECO:0000256" key="2">
    <source>
        <dbReference type="SAM" id="Phobius"/>
    </source>
</evidence>
<dbReference type="GO" id="GO:0000149">
    <property type="term" value="F:SNARE binding"/>
    <property type="evidence" value="ECO:0007669"/>
    <property type="project" value="TreeGrafter"/>
</dbReference>
<dbReference type="PANTHER" id="PTHR19957">
    <property type="entry name" value="SYNTAXIN"/>
    <property type="match status" value="1"/>
</dbReference>
<dbReference type="EnsemblMetazoa" id="XM_038193263.1">
    <property type="protein sequence ID" value="XP_038049191.1"/>
    <property type="gene ID" value="LOC119722868"/>
</dbReference>
<dbReference type="Proteomes" id="UP000887568">
    <property type="component" value="Unplaced"/>
</dbReference>
<name>A0A913ZBN4_PATMI</name>
<feature type="compositionally biased region" description="Low complexity" evidence="1">
    <location>
        <begin position="10"/>
        <end position="22"/>
    </location>
</feature>
<protein>
    <recommendedName>
        <fullName evidence="3">t-SNARE coiled-coil homology domain-containing protein</fullName>
    </recommendedName>
</protein>
<dbReference type="Gene3D" id="1.20.5.110">
    <property type="match status" value="1"/>
</dbReference>
<sequence>MAAFGDDDTMTSSMYSSMQGSQPLKRVEPSIQKFTKIVIPTDLERLRQHKVNIEKFQRQKNWEKLTTEQVNARQTVQQLKANIREMEKTRSLIIEPDLPAFDSRVSPIKEEAIHAIVQFIEMNDIDKLPLGEAHPSHSGPEVGSGLRKRHIESSEDFEVIGTEDEVNSVSEESEQTKEAESAQLMMQQQAQQQALLQSKESMESWENLQNDLMSLNSVVHQFATHVRAQGETVDNIADNIDKAEESVTAGRKYLIKASTIKAAVLPVGGAIIGGCLGGPIGLYAGLKIGTVAALGGSALGFVGGRFLKKRKDRQASLELQEMDRTRVRRASDPGPSSGQKKTR</sequence>
<keyword evidence="2" id="KW-1133">Transmembrane helix</keyword>
<dbReference type="GO" id="GO:0006906">
    <property type="term" value="P:vesicle fusion"/>
    <property type="evidence" value="ECO:0007669"/>
    <property type="project" value="TreeGrafter"/>
</dbReference>
<feature type="region of interest" description="Disordered" evidence="1">
    <location>
        <begin position="317"/>
        <end position="343"/>
    </location>
</feature>
<dbReference type="EnsemblMetazoa" id="XM_038193261.1">
    <property type="protein sequence ID" value="XP_038049189.1"/>
    <property type="gene ID" value="LOC119722868"/>
</dbReference>
<dbReference type="InterPro" id="IPR000727">
    <property type="entry name" value="T_SNARE_dom"/>
</dbReference>
<dbReference type="SMART" id="SM00397">
    <property type="entry name" value="t_SNARE"/>
    <property type="match status" value="1"/>
</dbReference>
<dbReference type="OMA" id="YPVMGAL"/>
<dbReference type="InterPro" id="IPR059001">
    <property type="entry name" value="STX17_N"/>
</dbReference>
<dbReference type="RefSeq" id="XP_038049192.1">
    <property type="nucleotide sequence ID" value="XM_038193264.1"/>
</dbReference>
<feature type="domain" description="T-SNARE coiled-coil homology" evidence="3">
    <location>
        <begin position="195"/>
        <end position="257"/>
    </location>
</feature>
<dbReference type="RefSeq" id="XP_038049190.1">
    <property type="nucleotide sequence ID" value="XM_038193262.1"/>
</dbReference>
<dbReference type="Pfam" id="PF26585">
    <property type="entry name" value="STX17_N"/>
    <property type="match status" value="1"/>
</dbReference>
<dbReference type="GO" id="GO:0048278">
    <property type="term" value="P:vesicle docking"/>
    <property type="evidence" value="ECO:0007669"/>
    <property type="project" value="TreeGrafter"/>
</dbReference>
<proteinExistence type="predicted"/>
<dbReference type="InterPro" id="IPR045242">
    <property type="entry name" value="Syntaxin"/>
</dbReference>
<dbReference type="PROSITE" id="PS50192">
    <property type="entry name" value="T_SNARE"/>
    <property type="match status" value="1"/>
</dbReference>
<evidence type="ECO:0000259" key="3">
    <source>
        <dbReference type="PROSITE" id="PS50192"/>
    </source>
</evidence>
<dbReference type="RefSeq" id="XP_038049189.1">
    <property type="nucleotide sequence ID" value="XM_038193261.1"/>
</dbReference>
<feature type="region of interest" description="Disordered" evidence="1">
    <location>
        <begin position="1"/>
        <end position="24"/>
    </location>
</feature>
<dbReference type="GO" id="GO:0000421">
    <property type="term" value="C:autophagosome membrane"/>
    <property type="evidence" value="ECO:0007669"/>
    <property type="project" value="TreeGrafter"/>
</dbReference>